<sequence>MSSPVWQALVVEDEPAMRDIITFALETQDFSTLTAGTAEAAWAIVAEQRVDLVVLDVMLPGMSGIELCRRITTTRPVPVILLTALGETSQRIAGLEAGASDYVTKPFHPRELALRAAGLVRRSPLRDGALAQAGPVTLDLRAATAYVKGKRADLTPHEYRLLAALVTHPDEDLPFRQLLLLGWGDAQPLGGRELLKTAVYRLRLKLESVDPAARGCITSVRGVGYRYSAVEAGPQDGATSPEPPE</sequence>
<dbReference type="InterPro" id="IPR036388">
    <property type="entry name" value="WH-like_DNA-bd_sf"/>
</dbReference>
<dbReference type="GO" id="GO:0000976">
    <property type="term" value="F:transcription cis-regulatory region binding"/>
    <property type="evidence" value="ECO:0007669"/>
    <property type="project" value="TreeGrafter"/>
</dbReference>
<dbReference type="GO" id="GO:0032993">
    <property type="term" value="C:protein-DNA complex"/>
    <property type="evidence" value="ECO:0007669"/>
    <property type="project" value="TreeGrafter"/>
</dbReference>
<dbReference type="PROSITE" id="PS51755">
    <property type="entry name" value="OMPR_PHOB"/>
    <property type="match status" value="1"/>
</dbReference>
<dbReference type="Pfam" id="PF00486">
    <property type="entry name" value="Trans_reg_C"/>
    <property type="match status" value="1"/>
</dbReference>
<feature type="domain" description="OmpR/PhoB-type" evidence="9">
    <location>
        <begin position="128"/>
        <end position="229"/>
    </location>
</feature>
<evidence type="ECO:0000256" key="7">
    <source>
        <dbReference type="PROSITE-ProRule" id="PRU01091"/>
    </source>
</evidence>
<dbReference type="GO" id="GO:0006355">
    <property type="term" value="P:regulation of DNA-templated transcription"/>
    <property type="evidence" value="ECO:0007669"/>
    <property type="project" value="InterPro"/>
</dbReference>
<dbReference type="OrthoDB" id="4481605at2"/>
<keyword evidence="11" id="KW-1185">Reference proteome</keyword>
<accession>A0A512T2F4</accession>
<dbReference type="PANTHER" id="PTHR48111">
    <property type="entry name" value="REGULATOR OF RPOS"/>
    <property type="match status" value="1"/>
</dbReference>
<dbReference type="InterPro" id="IPR039420">
    <property type="entry name" value="WalR-like"/>
</dbReference>
<dbReference type="AlphaFoldDB" id="A0A512T2F4"/>
<gene>
    <name evidence="10" type="ORF">KLO01_24540</name>
</gene>
<dbReference type="GO" id="GO:0005829">
    <property type="term" value="C:cytosol"/>
    <property type="evidence" value="ECO:0007669"/>
    <property type="project" value="TreeGrafter"/>
</dbReference>
<dbReference type="Proteomes" id="UP000321793">
    <property type="component" value="Unassembled WGS sequence"/>
</dbReference>
<feature type="DNA-binding region" description="OmpR/PhoB-type" evidence="7">
    <location>
        <begin position="128"/>
        <end position="229"/>
    </location>
</feature>
<evidence type="ECO:0000259" key="8">
    <source>
        <dbReference type="PROSITE" id="PS50110"/>
    </source>
</evidence>
<keyword evidence="2" id="KW-0902">Two-component regulatory system</keyword>
<evidence type="ECO:0000313" key="11">
    <source>
        <dbReference type="Proteomes" id="UP000321793"/>
    </source>
</evidence>
<evidence type="ECO:0000256" key="3">
    <source>
        <dbReference type="ARBA" id="ARBA00023015"/>
    </source>
</evidence>
<dbReference type="SMART" id="SM00448">
    <property type="entry name" value="REC"/>
    <property type="match status" value="1"/>
</dbReference>
<dbReference type="FunFam" id="3.40.50.2300:FF:000001">
    <property type="entry name" value="DNA-binding response regulator PhoB"/>
    <property type="match status" value="1"/>
</dbReference>
<dbReference type="RefSeq" id="WP_147065536.1">
    <property type="nucleotide sequence ID" value="NZ_BAABDN010000002.1"/>
</dbReference>
<proteinExistence type="predicted"/>
<dbReference type="Pfam" id="PF00072">
    <property type="entry name" value="Response_reg"/>
    <property type="match status" value="1"/>
</dbReference>
<dbReference type="CDD" id="cd00383">
    <property type="entry name" value="trans_reg_C"/>
    <property type="match status" value="1"/>
</dbReference>
<evidence type="ECO:0000256" key="1">
    <source>
        <dbReference type="ARBA" id="ARBA00022553"/>
    </source>
</evidence>
<evidence type="ECO:0000313" key="10">
    <source>
        <dbReference type="EMBL" id="GEQ14407.1"/>
    </source>
</evidence>
<reference evidence="10 11" key="1">
    <citation type="submission" date="2019-07" db="EMBL/GenBank/DDBJ databases">
        <title>Whole genome shotgun sequence of Knoellia locipacati NBRC 109775.</title>
        <authorList>
            <person name="Hosoyama A."/>
            <person name="Uohara A."/>
            <person name="Ohji S."/>
            <person name="Ichikawa N."/>
        </authorList>
    </citation>
    <scope>NUCLEOTIDE SEQUENCE [LARGE SCALE GENOMIC DNA]</scope>
    <source>
        <strain evidence="10 11">NBRC 109775</strain>
    </source>
</reference>
<comment type="caution">
    <text evidence="10">The sequence shown here is derived from an EMBL/GenBank/DDBJ whole genome shotgun (WGS) entry which is preliminary data.</text>
</comment>
<feature type="domain" description="Response regulatory" evidence="8">
    <location>
        <begin position="7"/>
        <end position="120"/>
    </location>
</feature>
<dbReference type="EMBL" id="BKBA01000009">
    <property type="protein sequence ID" value="GEQ14407.1"/>
    <property type="molecule type" value="Genomic_DNA"/>
</dbReference>
<evidence type="ECO:0000256" key="6">
    <source>
        <dbReference type="PROSITE-ProRule" id="PRU00169"/>
    </source>
</evidence>
<dbReference type="PANTHER" id="PTHR48111:SF40">
    <property type="entry name" value="PHOSPHATE REGULON TRANSCRIPTIONAL REGULATORY PROTEIN PHOB"/>
    <property type="match status" value="1"/>
</dbReference>
<name>A0A512T2F4_9MICO</name>
<keyword evidence="1 6" id="KW-0597">Phosphoprotein</keyword>
<evidence type="ECO:0000256" key="4">
    <source>
        <dbReference type="ARBA" id="ARBA00023125"/>
    </source>
</evidence>
<dbReference type="Gene3D" id="6.10.250.690">
    <property type="match status" value="1"/>
</dbReference>
<dbReference type="InterPro" id="IPR001867">
    <property type="entry name" value="OmpR/PhoB-type_DNA-bd"/>
</dbReference>
<evidence type="ECO:0000256" key="2">
    <source>
        <dbReference type="ARBA" id="ARBA00023012"/>
    </source>
</evidence>
<evidence type="ECO:0000256" key="5">
    <source>
        <dbReference type="ARBA" id="ARBA00023163"/>
    </source>
</evidence>
<keyword evidence="5" id="KW-0804">Transcription</keyword>
<keyword evidence="4 7" id="KW-0238">DNA-binding</keyword>
<dbReference type="InterPro" id="IPR011006">
    <property type="entry name" value="CheY-like_superfamily"/>
</dbReference>
<dbReference type="CDD" id="cd17574">
    <property type="entry name" value="REC_OmpR"/>
    <property type="match status" value="1"/>
</dbReference>
<protein>
    <submittedName>
        <fullName evidence="10">DNA-binding response regulator</fullName>
    </submittedName>
</protein>
<organism evidence="10 11">
    <name type="scientific">Knoellia locipacati</name>
    <dbReference type="NCBI Taxonomy" id="882824"/>
    <lineage>
        <taxon>Bacteria</taxon>
        <taxon>Bacillati</taxon>
        <taxon>Actinomycetota</taxon>
        <taxon>Actinomycetes</taxon>
        <taxon>Micrococcales</taxon>
        <taxon>Intrasporangiaceae</taxon>
        <taxon>Knoellia</taxon>
    </lineage>
</organism>
<feature type="modified residue" description="4-aspartylphosphate" evidence="6">
    <location>
        <position position="56"/>
    </location>
</feature>
<dbReference type="Gene3D" id="1.10.10.10">
    <property type="entry name" value="Winged helix-like DNA-binding domain superfamily/Winged helix DNA-binding domain"/>
    <property type="match status" value="1"/>
</dbReference>
<evidence type="ECO:0000259" key="9">
    <source>
        <dbReference type="PROSITE" id="PS51755"/>
    </source>
</evidence>
<dbReference type="PROSITE" id="PS50110">
    <property type="entry name" value="RESPONSE_REGULATORY"/>
    <property type="match status" value="1"/>
</dbReference>
<dbReference type="InterPro" id="IPR001789">
    <property type="entry name" value="Sig_transdc_resp-reg_receiver"/>
</dbReference>
<dbReference type="SMART" id="SM00862">
    <property type="entry name" value="Trans_reg_C"/>
    <property type="match status" value="1"/>
</dbReference>
<dbReference type="SUPFAM" id="SSF52172">
    <property type="entry name" value="CheY-like"/>
    <property type="match status" value="1"/>
</dbReference>
<dbReference type="GO" id="GO:0000156">
    <property type="term" value="F:phosphorelay response regulator activity"/>
    <property type="evidence" value="ECO:0007669"/>
    <property type="project" value="TreeGrafter"/>
</dbReference>
<dbReference type="Gene3D" id="3.40.50.2300">
    <property type="match status" value="1"/>
</dbReference>
<keyword evidence="3" id="KW-0805">Transcription regulation</keyword>